<dbReference type="GO" id="GO:0003677">
    <property type="term" value="F:DNA binding"/>
    <property type="evidence" value="ECO:0007669"/>
    <property type="project" value="InterPro"/>
</dbReference>
<gene>
    <name evidence="4" type="ORF">SAMN05421647_1143</name>
</gene>
<dbReference type="InterPro" id="IPR002104">
    <property type="entry name" value="Integrase_catalytic"/>
</dbReference>
<dbReference type="InterPro" id="IPR013762">
    <property type="entry name" value="Integrase-like_cat_sf"/>
</dbReference>
<protein>
    <submittedName>
        <fullName evidence="4">Site-specific recombinase XerD</fullName>
    </submittedName>
</protein>
<keyword evidence="2" id="KW-0233">DNA recombination</keyword>
<sequence length="356" mass="39788">MSGLITQAHRQLQQLGTQNGLTAEGEGAKPLLDAPLRGERNPANVYLMRYGGTTAVTYRNRLNQCAARLGAPNGDYEWLNWAEFNAHRIQAMLQALYEPYVEDGDYKRRSPNTMNGLLVTLKGVMSQAFKMGWINRDTHEGISDIKAFKVRLELAGRMADSNETAALEAGFDTVAETHPAKAARDRAIFRLAFLSGIRRHEFSLLNLDSFKPQTEQITVLGKGGKIATLELAPETTEAILAWLQYRGFEPGALFTAVSKSDKPILSRRISPSGIGYLFKAYCQRLGINNLTPHDSRRTYCSNVLDVPGIDPKTAMDMARHNSFDTTARYDRRGNEKRKRVAAKLSMQINKHQKDDP</sequence>
<evidence type="ECO:0000259" key="3">
    <source>
        <dbReference type="PROSITE" id="PS51898"/>
    </source>
</evidence>
<dbReference type="STRING" id="49186.SAMN05421647_1143"/>
<evidence type="ECO:0000256" key="1">
    <source>
        <dbReference type="ARBA" id="ARBA00022908"/>
    </source>
</evidence>
<dbReference type="GO" id="GO:0006310">
    <property type="term" value="P:DNA recombination"/>
    <property type="evidence" value="ECO:0007669"/>
    <property type="project" value="UniProtKB-KW"/>
</dbReference>
<name>A0A1N6XG12_9GAMM</name>
<organism evidence="4 5">
    <name type="scientific">Marinobacterium stanieri</name>
    <dbReference type="NCBI Taxonomy" id="49186"/>
    <lineage>
        <taxon>Bacteria</taxon>
        <taxon>Pseudomonadati</taxon>
        <taxon>Pseudomonadota</taxon>
        <taxon>Gammaproteobacteria</taxon>
        <taxon>Oceanospirillales</taxon>
        <taxon>Oceanospirillaceae</taxon>
        <taxon>Marinobacterium</taxon>
    </lineage>
</organism>
<evidence type="ECO:0000313" key="4">
    <source>
        <dbReference type="EMBL" id="SIR01189.1"/>
    </source>
</evidence>
<evidence type="ECO:0000313" key="5">
    <source>
        <dbReference type="Proteomes" id="UP000186895"/>
    </source>
</evidence>
<dbReference type="EMBL" id="FTMN01000014">
    <property type="protein sequence ID" value="SIR01189.1"/>
    <property type="molecule type" value="Genomic_DNA"/>
</dbReference>
<accession>A0A1N6XG12</accession>
<dbReference type="SUPFAM" id="SSF56349">
    <property type="entry name" value="DNA breaking-rejoining enzymes"/>
    <property type="match status" value="1"/>
</dbReference>
<dbReference type="GO" id="GO:0015074">
    <property type="term" value="P:DNA integration"/>
    <property type="evidence" value="ECO:0007669"/>
    <property type="project" value="UniProtKB-KW"/>
</dbReference>
<keyword evidence="1" id="KW-0229">DNA integration</keyword>
<dbReference type="InterPro" id="IPR011010">
    <property type="entry name" value="DNA_brk_join_enz"/>
</dbReference>
<dbReference type="AlphaFoldDB" id="A0A1N6XG12"/>
<dbReference type="InterPro" id="IPR050090">
    <property type="entry name" value="Tyrosine_recombinase_XerCD"/>
</dbReference>
<evidence type="ECO:0000256" key="2">
    <source>
        <dbReference type="ARBA" id="ARBA00023172"/>
    </source>
</evidence>
<proteinExistence type="predicted"/>
<dbReference type="RefSeq" id="WP_076466195.1">
    <property type="nucleotide sequence ID" value="NZ_FTMN01000014.1"/>
</dbReference>
<dbReference type="Pfam" id="PF00589">
    <property type="entry name" value="Phage_integrase"/>
    <property type="match status" value="1"/>
</dbReference>
<dbReference type="PANTHER" id="PTHR30349:SF64">
    <property type="entry name" value="PROPHAGE INTEGRASE INTD-RELATED"/>
    <property type="match status" value="1"/>
</dbReference>
<dbReference type="PROSITE" id="PS51898">
    <property type="entry name" value="TYR_RECOMBINASE"/>
    <property type="match status" value="1"/>
</dbReference>
<reference evidence="4 5" key="1">
    <citation type="submission" date="2017-01" db="EMBL/GenBank/DDBJ databases">
        <authorList>
            <person name="Mah S.A."/>
            <person name="Swanson W.J."/>
            <person name="Moy G.W."/>
            <person name="Vacquier V.D."/>
        </authorList>
    </citation>
    <scope>NUCLEOTIDE SEQUENCE [LARGE SCALE GENOMIC DNA]</scope>
    <source>
        <strain evidence="4 5">DSM 7027</strain>
    </source>
</reference>
<feature type="domain" description="Tyr recombinase" evidence="3">
    <location>
        <begin position="157"/>
        <end position="343"/>
    </location>
</feature>
<keyword evidence="5" id="KW-1185">Reference proteome</keyword>
<dbReference type="Gene3D" id="1.10.443.10">
    <property type="entry name" value="Intergrase catalytic core"/>
    <property type="match status" value="1"/>
</dbReference>
<dbReference type="PANTHER" id="PTHR30349">
    <property type="entry name" value="PHAGE INTEGRASE-RELATED"/>
    <property type="match status" value="1"/>
</dbReference>
<dbReference type="Proteomes" id="UP000186895">
    <property type="component" value="Unassembled WGS sequence"/>
</dbReference>